<keyword evidence="2" id="KW-1185">Reference proteome</keyword>
<gene>
    <name evidence="1" type="ORF">SAMN04488498_104338</name>
</gene>
<name>A0A1I3YC35_9HYPH</name>
<evidence type="ECO:0000313" key="2">
    <source>
        <dbReference type="Proteomes" id="UP000323300"/>
    </source>
</evidence>
<dbReference type="AlphaFoldDB" id="A0A1I3YC35"/>
<dbReference type="RefSeq" id="WP_149760002.1">
    <property type="nucleotide sequence ID" value="NZ_BSPE01000007.1"/>
</dbReference>
<evidence type="ECO:0008006" key="3">
    <source>
        <dbReference type="Google" id="ProtNLM"/>
    </source>
</evidence>
<dbReference type="EMBL" id="FOSL01000004">
    <property type="protein sequence ID" value="SFK29424.1"/>
    <property type="molecule type" value="Genomic_DNA"/>
</dbReference>
<organism evidence="1 2">
    <name type="scientific">Neomesorhizobium albiziae</name>
    <dbReference type="NCBI Taxonomy" id="335020"/>
    <lineage>
        <taxon>Bacteria</taxon>
        <taxon>Pseudomonadati</taxon>
        <taxon>Pseudomonadota</taxon>
        <taxon>Alphaproteobacteria</taxon>
        <taxon>Hyphomicrobiales</taxon>
        <taxon>Phyllobacteriaceae</taxon>
        <taxon>Neomesorhizobium</taxon>
    </lineage>
</organism>
<accession>A0A1I3YC35</accession>
<sequence>MAGKDFGGVMKFRDSSGRNMSLRGTFTCYPATSSVEGIVNQDGSPDRVVTPSAPRAEINFADKGVDLAAMMGDARRDVTIVEEFTGIIHLYTQAFYTGEPASNRVNGEVSGVGIMAESYRKIG</sequence>
<evidence type="ECO:0000313" key="1">
    <source>
        <dbReference type="EMBL" id="SFK29424.1"/>
    </source>
</evidence>
<protein>
    <recommendedName>
        <fullName evidence="3">Phage tail tube protein</fullName>
    </recommendedName>
</protein>
<dbReference type="Proteomes" id="UP000323300">
    <property type="component" value="Unassembled WGS sequence"/>
</dbReference>
<reference evidence="1 2" key="1">
    <citation type="submission" date="2016-10" db="EMBL/GenBank/DDBJ databases">
        <authorList>
            <person name="Varghese N."/>
            <person name="Submissions S."/>
        </authorList>
    </citation>
    <scope>NUCLEOTIDE SEQUENCE [LARGE SCALE GENOMIC DNA]</scope>
    <source>
        <strain evidence="1 2">DSM 21822</strain>
    </source>
</reference>
<dbReference type="OrthoDB" id="8161260at2"/>
<proteinExistence type="predicted"/>